<name>A0A1I3ICK9_9RHOB</name>
<keyword evidence="3" id="KW-0270">Exopolysaccharide synthesis</keyword>
<dbReference type="Proteomes" id="UP000199110">
    <property type="component" value="Unassembled WGS sequence"/>
</dbReference>
<accession>A0A1I3ICK9</accession>
<organism evidence="6 7">
    <name type="scientific">Jannaschia pohangensis</name>
    <dbReference type="NCBI Taxonomy" id="390807"/>
    <lineage>
        <taxon>Bacteria</taxon>
        <taxon>Pseudomonadati</taxon>
        <taxon>Pseudomonadota</taxon>
        <taxon>Alphaproteobacteria</taxon>
        <taxon>Rhodobacterales</taxon>
        <taxon>Roseobacteraceae</taxon>
        <taxon>Jannaschia</taxon>
    </lineage>
</organism>
<sequence>MTDPAPIDAVITWVDGDNPAHRARRNRYIALADGPLHENAVNPHRWEAADEILFCLRSIEAHAPWIRRIWIVTEGAGPDLSAMSEGLRARVRHVGHGAIFTGFEGVLPTFNSLAIESLLWRIPGLSERFLYFNDDVFLTAPLHPEDVFRGMSPVLRGKWVDRRALLARPDLRADPARFNHFMQINAAAIAGFDAARLFAAAHVVHPMRRSVMASLFDRHGDAFAANVGYRFRDLAQFLPQGLHNHACIAVDGAVIETRVDHLHIRSGQAAGEARDLLAGLAASGVRFLCVNDLPQLERSLPDIRARIEDVIAPAGARGLAGRGQVLGRGDGRL</sequence>
<dbReference type="EMBL" id="FORA01000001">
    <property type="protein sequence ID" value="SFI45610.1"/>
    <property type="molecule type" value="Genomic_DNA"/>
</dbReference>
<keyword evidence="7" id="KW-1185">Reference proteome</keyword>
<dbReference type="OrthoDB" id="9776077at2"/>
<evidence type="ECO:0000259" key="4">
    <source>
        <dbReference type="Pfam" id="PF11380"/>
    </source>
</evidence>
<feature type="domain" description="Stealth protein CR1 conserved region 1" evidence="5">
    <location>
        <begin position="6"/>
        <end position="29"/>
    </location>
</feature>
<evidence type="ECO:0000313" key="6">
    <source>
        <dbReference type="EMBL" id="SFI45610.1"/>
    </source>
</evidence>
<dbReference type="PANTHER" id="PTHR24045">
    <property type="match status" value="1"/>
</dbReference>
<proteinExistence type="inferred from homology"/>
<evidence type="ECO:0000256" key="3">
    <source>
        <dbReference type="ARBA" id="ARBA00023169"/>
    </source>
</evidence>
<dbReference type="RefSeq" id="WP_092777503.1">
    <property type="nucleotide sequence ID" value="NZ_FORA01000001.1"/>
</dbReference>
<dbReference type="STRING" id="390807.SAMN04488095_0906"/>
<keyword evidence="2" id="KW-0808">Transferase</keyword>
<dbReference type="InterPro" id="IPR047141">
    <property type="entry name" value="Stealth"/>
</dbReference>
<dbReference type="AlphaFoldDB" id="A0A1I3ICK9"/>
<gene>
    <name evidence="6" type="ORF">SAMN04488095_0906</name>
</gene>
<feature type="domain" description="Stealth protein CR2 conserved region 2" evidence="4">
    <location>
        <begin position="45"/>
        <end position="149"/>
    </location>
</feature>
<evidence type="ECO:0000259" key="5">
    <source>
        <dbReference type="Pfam" id="PF17101"/>
    </source>
</evidence>
<dbReference type="Pfam" id="PF17101">
    <property type="entry name" value="Stealth_CR1"/>
    <property type="match status" value="1"/>
</dbReference>
<dbReference type="GO" id="GO:0016772">
    <property type="term" value="F:transferase activity, transferring phosphorus-containing groups"/>
    <property type="evidence" value="ECO:0007669"/>
    <property type="project" value="InterPro"/>
</dbReference>
<dbReference type="PANTHER" id="PTHR24045:SF0">
    <property type="entry name" value="N-ACETYLGLUCOSAMINE-1-PHOSPHOTRANSFERASE SUBUNITS ALPHA_BETA"/>
    <property type="match status" value="1"/>
</dbReference>
<comment type="similarity">
    <text evidence="1">Belongs to the stealth family.</text>
</comment>
<dbReference type="GO" id="GO:0000271">
    <property type="term" value="P:polysaccharide biosynthetic process"/>
    <property type="evidence" value="ECO:0007669"/>
    <property type="project" value="UniProtKB-KW"/>
</dbReference>
<dbReference type="Pfam" id="PF11380">
    <property type="entry name" value="Stealth_CR2"/>
    <property type="match status" value="1"/>
</dbReference>
<protein>
    <submittedName>
        <fullName evidence="6">Stealth protein CR1, conserved region 1</fullName>
    </submittedName>
</protein>
<evidence type="ECO:0000313" key="7">
    <source>
        <dbReference type="Proteomes" id="UP000199110"/>
    </source>
</evidence>
<dbReference type="InterPro" id="IPR031358">
    <property type="entry name" value="Stealth_CR1"/>
</dbReference>
<reference evidence="6 7" key="1">
    <citation type="submission" date="2016-10" db="EMBL/GenBank/DDBJ databases">
        <authorList>
            <person name="de Groot N.N."/>
        </authorList>
    </citation>
    <scope>NUCLEOTIDE SEQUENCE [LARGE SCALE GENOMIC DNA]</scope>
    <source>
        <strain evidence="6 7">DSM 19073</strain>
    </source>
</reference>
<evidence type="ECO:0000256" key="2">
    <source>
        <dbReference type="ARBA" id="ARBA00022679"/>
    </source>
</evidence>
<evidence type="ECO:0000256" key="1">
    <source>
        <dbReference type="ARBA" id="ARBA00007583"/>
    </source>
</evidence>
<dbReference type="InterPro" id="IPR021520">
    <property type="entry name" value="Stealth_CR2"/>
</dbReference>